<gene>
    <name evidence="3" type="ORF">ENY07_08345</name>
</gene>
<evidence type="ECO:0000313" key="3">
    <source>
        <dbReference type="EMBL" id="HGC43211.1"/>
    </source>
</evidence>
<reference evidence="3" key="1">
    <citation type="journal article" date="2020" name="mSystems">
        <title>Genome- and Community-Level Interaction Insights into Carbon Utilization and Element Cycling Functions of Hydrothermarchaeota in Hydrothermal Sediment.</title>
        <authorList>
            <person name="Zhou Z."/>
            <person name="Liu Y."/>
            <person name="Xu W."/>
            <person name="Pan J."/>
            <person name="Luo Z.H."/>
            <person name="Li M."/>
        </authorList>
    </citation>
    <scope>NUCLEOTIDE SEQUENCE</scope>
    <source>
        <strain evidence="3">SpSt-997</strain>
    </source>
</reference>
<name>A0A8J4M5Y3_9PROT</name>
<dbReference type="GO" id="GO:0032259">
    <property type="term" value="P:methylation"/>
    <property type="evidence" value="ECO:0007669"/>
    <property type="project" value="UniProtKB-KW"/>
</dbReference>
<keyword evidence="1 3" id="KW-0489">Methyltransferase</keyword>
<dbReference type="SUPFAM" id="SSF53335">
    <property type="entry name" value="S-adenosyl-L-methionine-dependent methyltransferases"/>
    <property type="match status" value="1"/>
</dbReference>
<dbReference type="Gene3D" id="3.40.50.12710">
    <property type="match status" value="1"/>
</dbReference>
<dbReference type="AlphaFoldDB" id="A0A8J4M5Y3"/>
<accession>A0A8J4M5Y3</accession>
<evidence type="ECO:0000256" key="2">
    <source>
        <dbReference type="ARBA" id="ARBA00022679"/>
    </source>
</evidence>
<sequence length="327" mass="34849">MERLDRFMAAANAAYYATHDPFADFTTAPEISQVFGELLGLWAAVVWQQMGRPAPVLLAEAGPGRGTLMADALRAIGQVAGDFAAALRLHLVETSPRLRAEQAARLPGATWHERLADLPRGPLILLANEFLDALPIRQFVRRAGGWRERHVAAGAFIEYPLTDPPFDLPDDLTEGAVMEVNEAARAAVAELAARLAQNGGVALFLDYGPERSAAGDSFQAIRAGRPADPLLAPGSADLTAHVDFAALARRARDGGATVFGPLAQGIFLARLGLSERARRLARGRTPEQAAALFAGVERLAAPDRMGRLFKALAIAHPSLSELPGFAT</sequence>
<proteinExistence type="predicted"/>
<organism evidence="3">
    <name type="scientific">Acidicaldus sp</name>
    <dbReference type="NCBI Taxonomy" id="1872105"/>
    <lineage>
        <taxon>Bacteria</taxon>
        <taxon>Pseudomonadati</taxon>
        <taxon>Pseudomonadota</taxon>
        <taxon>Alphaproteobacteria</taxon>
        <taxon>Acetobacterales</taxon>
        <taxon>Acetobacteraceae</taxon>
        <taxon>Acidicaldus</taxon>
    </lineage>
</organism>
<dbReference type="PANTHER" id="PTHR12049:SF7">
    <property type="entry name" value="PROTEIN ARGININE METHYLTRANSFERASE NDUFAF7, MITOCHONDRIAL"/>
    <property type="match status" value="1"/>
</dbReference>
<dbReference type="InterPro" id="IPR029063">
    <property type="entry name" value="SAM-dependent_MTases_sf"/>
</dbReference>
<keyword evidence="2" id="KW-0808">Transferase</keyword>
<dbReference type="InterPro" id="IPR038375">
    <property type="entry name" value="NDUFAF7_sf"/>
</dbReference>
<dbReference type="PANTHER" id="PTHR12049">
    <property type="entry name" value="PROTEIN ARGININE METHYLTRANSFERASE NDUFAF7, MITOCHONDRIAL"/>
    <property type="match status" value="1"/>
</dbReference>
<protein>
    <submittedName>
        <fullName evidence="3">Class I SAM-dependent methyltransferase</fullName>
    </submittedName>
</protein>
<evidence type="ECO:0000256" key="1">
    <source>
        <dbReference type="ARBA" id="ARBA00022603"/>
    </source>
</evidence>
<dbReference type="GO" id="GO:0035243">
    <property type="term" value="F:protein-arginine omega-N symmetric methyltransferase activity"/>
    <property type="evidence" value="ECO:0007669"/>
    <property type="project" value="TreeGrafter"/>
</dbReference>
<dbReference type="InterPro" id="IPR003788">
    <property type="entry name" value="NDUFAF7"/>
</dbReference>
<dbReference type="Pfam" id="PF02636">
    <property type="entry name" value="Methyltransf_28"/>
    <property type="match status" value="1"/>
</dbReference>
<dbReference type="EMBL" id="DTQM01000166">
    <property type="protein sequence ID" value="HGC43211.1"/>
    <property type="molecule type" value="Genomic_DNA"/>
</dbReference>
<comment type="caution">
    <text evidence="3">The sequence shown here is derived from an EMBL/GenBank/DDBJ whole genome shotgun (WGS) entry which is preliminary data.</text>
</comment>